<dbReference type="Proteomes" id="UP001501692">
    <property type="component" value="Unassembled WGS sequence"/>
</dbReference>
<feature type="domain" description="DUF547" evidence="1">
    <location>
        <begin position="123"/>
        <end position="228"/>
    </location>
</feature>
<dbReference type="PANTHER" id="PTHR46361:SF3">
    <property type="entry name" value="ELECTRON CARRIER_ PROTEIN DISULFIDE OXIDOREDUCTASE"/>
    <property type="match status" value="1"/>
</dbReference>
<dbReference type="EMBL" id="BAABJK010000004">
    <property type="protein sequence ID" value="GAA4962467.1"/>
    <property type="molecule type" value="Genomic_DNA"/>
</dbReference>
<organism evidence="2 3">
    <name type="scientific">Algibacter aquimarinus</name>
    <dbReference type="NCBI Taxonomy" id="1136748"/>
    <lineage>
        <taxon>Bacteria</taxon>
        <taxon>Pseudomonadati</taxon>
        <taxon>Bacteroidota</taxon>
        <taxon>Flavobacteriia</taxon>
        <taxon>Flavobacteriales</taxon>
        <taxon>Flavobacteriaceae</taxon>
        <taxon>Algibacter</taxon>
    </lineage>
</organism>
<dbReference type="PANTHER" id="PTHR46361">
    <property type="entry name" value="ELECTRON CARRIER/ PROTEIN DISULFIDE OXIDOREDUCTASE"/>
    <property type="match status" value="1"/>
</dbReference>
<dbReference type="InterPro" id="IPR006869">
    <property type="entry name" value="DUF547"/>
</dbReference>
<gene>
    <name evidence="2" type="ORF">GCM10023315_08330</name>
</gene>
<sequence>MKYLQLLITVLFISSCSSTKRITETSSEKPKTKTVVIAKDSIVPEIETTKAIVKTDTIKVLEPETNITKNIEEPATTFNHDKWNNLLKNHVSNQGNVDYKGFKTDRKALSNYIASLGENLPTDTWTKDEKLAYWINAYNAMTIDLILRHYPIESIKDIKKPWHQRYWKLDEKWYNLDDIEHKILRKMNEPRIHFAIVCASFSCPKLQNEAFDALKLESQLENATKTFINDPKRNYLTPTKIELSKIFAWFDKDFLINNTGSIIQYINRYSNVKISLKTPKRFMDYNWDLND</sequence>
<keyword evidence="3" id="KW-1185">Reference proteome</keyword>
<proteinExistence type="predicted"/>
<name>A0ABP9H6U9_9FLAO</name>
<reference evidence="3" key="1">
    <citation type="journal article" date="2019" name="Int. J. Syst. Evol. Microbiol.">
        <title>The Global Catalogue of Microorganisms (GCM) 10K type strain sequencing project: providing services to taxonomists for standard genome sequencing and annotation.</title>
        <authorList>
            <consortium name="The Broad Institute Genomics Platform"/>
            <consortium name="The Broad Institute Genome Sequencing Center for Infectious Disease"/>
            <person name="Wu L."/>
            <person name="Ma J."/>
        </authorList>
    </citation>
    <scope>NUCLEOTIDE SEQUENCE [LARGE SCALE GENOMIC DNA]</scope>
    <source>
        <strain evidence="3">JCM 18287</strain>
    </source>
</reference>
<protein>
    <submittedName>
        <fullName evidence="2">DUF547 domain-containing protein</fullName>
    </submittedName>
</protein>
<comment type="caution">
    <text evidence="2">The sequence shown here is derived from an EMBL/GenBank/DDBJ whole genome shotgun (WGS) entry which is preliminary data.</text>
</comment>
<evidence type="ECO:0000313" key="3">
    <source>
        <dbReference type="Proteomes" id="UP001501692"/>
    </source>
</evidence>
<dbReference type="PROSITE" id="PS51257">
    <property type="entry name" value="PROKAR_LIPOPROTEIN"/>
    <property type="match status" value="1"/>
</dbReference>
<evidence type="ECO:0000313" key="2">
    <source>
        <dbReference type="EMBL" id="GAA4962467.1"/>
    </source>
</evidence>
<evidence type="ECO:0000259" key="1">
    <source>
        <dbReference type="Pfam" id="PF04784"/>
    </source>
</evidence>
<dbReference type="RefSeq" id="WP_345164847.1">
    <property type="nucleotide sequence ID" value="NZ_BAABJK010000004.1"/>
</dbReference>
<accession>A0ABP9H6U9</accession>
<dbReference type="Pfam" id="PF04784">
    <property type="entry name" value="DUF547"/>
    <property type="match status" value="1"/>
</dbReference>